<protein>
    <recommendedName>
        <fullName evidence="3">PH domain-containing protein</fullName>
    </recommendedName>
</protein>
<evidence type="ECO:0000256" key="2">
    <source>
        <dbReference type="SAM" id="MobiDB-lite"/>
    </source>
</evidence>
<dbReference type="Proteomes" id="UP001295684">
    <property type="component" value="Unassembled WGS sequence"/>
</dbReference>
<evidence type="ECO:0000259" key="3">
    <source>
        <dbReference type="PROSITE" id="PS50003"/>
    </source>
</evidence>
<keyword evidence="1" id="KW-0175">Coiled coil</keyword>
<dbReference type="PROSITE" id="PS50003">
    <property type="entry name" value="PH_DOMAIN"/>
    <property type="match status" value="1"/>
</dbReference>
<name>A0AAD1X6T0_EUPCR</name>
<feature type="region of interest" description="Disordered" evidence="2">
    <location>
        <begin position="648"/>
        <end position="679"/>
    </location>
</feature>
<feature type="compositionally biased region" description="Polar residues" evidence="2">
    <location>
        <begin position="662"/>
        <end position="673"/>
    </location>
</feature>
<comment type="caution">
    <text evidence="4">The sequence shown here is derived from an EMBL/GenBank/DDBJ whole genome shotgun (WGS) entry which is preliminary data.</text>
</comment>
<sequence length="679" mass="79791">MEKYDRVHHESRFRTTFTVYLDLLRTSEIPFSEPASITAGEIVERILNRYVEQGKSQGKRKDFSLYIINTQHIEGHLKANKNKKSFDSKENKEFYNNIDSVFKLPHVMKRKLDSCDYPVYILQRAETKMKNKGSIMFQWDLYFLSHTTTLGEKRGNLTERFKKEGEFFEELLTNITDRKFFFHRKGNCSLREDKMEHFRDITLILTGDHLYYMEKNMDSLNLILLSEALAYENKEKSYSFEIRTNGRKYVLACKSQHDKDNWINAILSQIDHSKCKHEIDDLEGRIQQLSKEASNSESKNPTRKQFLNYLEQLDEKNGALLKETIKSVHNYKQSCAEMIEIFGLTSKGAFITQEDQDSLKETIEEQATDILCEIFKLLKRAKMSISNAKEFNEEDSFIEPEEKNGFNQDQITAEITKLAKSDADAHKRRKKHFSANCNLDSIKIEDISVNHDYKMNDFKDMPENHQILLLCTTKCFLIMNEKFAKMKETKIYDKYLFKPLENNVNQIYRANFEVDFMKTIIWNRNFNKTITDSNRYLVKMRSTNSNIFKNILQQNKQNLADIEKKKSSSSRKMSVSNSVLLQPQRVLRSRRLVSVSTSFTTNNKEFEEIIRHKTEIRRGTSRKNFSMKYSSKEEQESTFGMTNPIQEAISEDEDPEEEKIDTSTSNRRASNGFTDYGEI</sequence>
<proteinExistence type="predicted"/>
<feature type="coiled-coil region" evidence="1">
    <location>
        <begin position="272"/>
        <end position="299"/>
    </location>
</feature>
<keyword evidence="5" id="KW-1185">Reference proteome</keyword>
<organism evidence="4 5">
    <name type="scientific">Euplotes crassus</name>
    <dbReference type="NCBI Taxonomy" id="5936"/>
    <lineage>
        <taxon>Eukaryota</taxon>
        <taxon>Sar</taxon>
        <taxon>Alveolata</taxon>
        <taxon>Ciliophora</taxon>
        <taxon>Intramacronucleata</taxon>
        <taxon>Spirotrichea</taxon>
        <taxon>Hypotrichia</taxon>
        <taxon>Euplotida</taxon>
        <taxon>Euplotidae</taxon>
        <taxon>Moneuplotes</taxon>
    </lineage>
</organism>
<dbReference type="InterPro" id="IPR001849">
    <property type="entry name" value="PH_domain"/>
</dbReference>
<dbReference type="CDD" id="cd00821">
    <property type="entry name" value="PH"/>
    <property type="match status" value="1"/>
</dbReference>
<evidence type="ECO:0000256" key="1">
    <source>
        <dbReference type="SAM" id="Coils"/>
    </source>
</evidence>
<dbReference type="InterPro" id="IPR011993">
    <property type="entry name" value="PH-like_dom_sf"/>
</dbReference>
<dbReference type="SUPFAM" id="SSF50729">
    <property type="entry name" value="PH domain-like"/>
    <property type="match status" value="1"/>
</dbReference>
<dbReference type="Gene3D" id="2.30.29.30">
    <property type="entry name" value="Pleckstrin-homology domain (PH domain)/Phosphotyrosine-binding domain (PTB)"/>
    <property type="match status" value="1"/>
</dbReference>
<dbReference type="AlphaFoldDB" id="A0AAD1X6T0"/>
<reference evidence="4" key="1">
    <citation type="submission" date="2023-07" db="EMBL/GenBank/DDBJ databases">
        <authorList>
            <consortium name="AG Swart"/>
            <person name="Singh M."/>
            <person name="Singh A."/>
            <person name="Seah K."/>
            <person name="Emmerich C."/>
        </authorList>
    </citation>
    <scope>NUCLEOTIDE SEQUENCE</scope>
    <source>
        <strain evidence="4">DP1</strain>
    </source>
</reference>
<dbReference type="Pfam" id="PF00169">
    <property type="entry name" value="PH"/>
    <property type="match status" value="1"/>
</dbReference>
<evidence type="ECO:0000313" key="5">
    <source>
        <dbReference type="Proteomes" id="UP001295684"/>
    </source>
</evidence>
<feature type="compositionally biased region" description="Acidic residues" evidence="2">
    <location>
        <begin position="649"/>
        <end position="659"/>
    </location>
</feature>
<evidence type="ECO:0000313" key="4">
    <source>
        <dbReference type="EMBL" id="CAI2359821.1"/>
    </source>
</evidence>
<dbReference type="SMART" id="SM00233">
    <property type="entry name" value="PH"/>
    <property type="match status" value="1"/>
</dbReference>
<dbReference type="EMBL" id="CAMPGE010001053">
    <property type="protein sequence ID" value="CAI2359821.1"/>
    <property type="molecule type" value="Genomic_DNA"/>
</dbReference>
<accession>A0AAD1X6T0</accession>
<feature type="domain" description="PH" evidence="3">
    <location>
        <begin position="181"/>
        <end position="271"/>
    </location>
</feature>
<gene>
    <name evidence="4" type="ORF">ECRASSUSDP1_LOCUS1115</name>
</gene>